<comment type="subcellular location">
    <subcellularLocation>
        <location evidence="8">Cell inner membrane</location>
    </subcellularLocation>
    <subcellularLocation>
        <location evidence="1">Cell membrane</location>
        <topology evidence="1">Multi-pass membrane protein</topology>
    </subcellularLocation>
</comment>
<dbReference type="InterPro" id="IPR026034">
    <property type="entry name" value="MreD_proteobac"/>
</dbReference>
<keyword evidence="6 9" id="KW-1133">Transmembrane helix</keyword>
<comment type="function">
    <text evidence="8">Involved in formation of the rod shape of the cell. May also contribute to regulation of formation of penicillin-binding proteins.</text>
</comment>
<keyword evidence="11" id="KW-1185">Reference proteome</keyword>
<gene>
    <name evidence="10" type="ORF">TPSD3_01170</name>
</gene>
<dbReference type="Pfam" id="PF04093">
    <property type="entry name" value="MreD"/>
    <property type="match status" value="1"/>
</dbReference>
<dbReference type="NCBIfam" id="TIGR03426">
    <property type="entry name" value="shape_MreD"/>
    <property type="match status" value="1"/>
</dbReference>
<feature type="transmembrane region" description="Helical" evidence="9">
    <location>
        <begin position="9"/>
        <end position="31"/>
    </location>
</feature>
<comment type="caution">
    <text evidence="10">The sequence shown here is derived from an EMBL/GenBank/DDBJ whole genome shotgun (WGS) entry which is preliminary data.</text>
</comment>
<evidence type="ECO:0000256" key="8">
    <source>
        <dbReference type="PIRNR" id="PIRNR018472"/>
    </source>
</evidence>
<dbReference type="GO" id="GO:0005886">
    <property type="term" value="C:plasma membrane"/>
    <property type="evidence" value="ECO:0007669"/>
    <property type="project" value="UniProtKB-SubCell"/>
</dbReference>
<dbReference type="RefSeq" id="WP_086486770.1">
    <property type="nucleotide sequence ID" value="NZ_MSLT01000002.1"/>
</dbReference>
<dbReference type="EMBL" id="MSLT01000002">
    <property type="protein sequence ID" value="OUD16044.1"/>
    <property type="molecule type" value="Genomic_DNA"/>
</dbReference>
<evidence type="ECO:0000313" key="10">
    <source>
        <dbReference type="EMBL" id="OUD16044.1"/>
    </source>
</evidence>
<dbReference type="PANTHER" id="PTHR37484">
    <property type="entry name" value="ROD SHAPE-DETERMINING PROTEIN MRED"/>
    <property type="match status" value="1"/>
</dbReference>
<evidence type="ECO:0000256" key="2">
    <source>
        <dbReference type="ARBA" id="ARBA00007776"/>
    </source>
</evidence>
<feature type="transmembrane region" description="Helical" evidence="9">
    <location>
        <begin position="100"/>
        <end position="117"/>
    </location>
</feature>
<evidence type="ECO:0000313" key="11">
    <source>
        <dbReference type="Proteomes" id="UP000194798"/>
    </source>
</evidence>
<dbReference type="AlphaFoldDB" id="A0A251XD33"/>
<evidence type="ECO:0000256" key="9">
    <source>
        <dbReference type="SAM" id="Phobius"/>
    </source>
</evidence>
<comment type="similarity">
    <text evidence="2 8">Belongs to the MreD family.</text>
</comment>
<keyword evidence="5 8" id="KW-0133">Cell shape</keyword>
<protein>
    <recommendedName>
        <fullName evidence="8">Rod shape-determining protein MreD</fullName>
    </recommendedName>
</protein>
<accession>A0A251XD33</accession>
<organism evidence="10 11">
    <name type="scientific">Thioflexithrix psekupsensis</name>
    <dbReference type="NCBI Taxonomy" id="1570016"/>
    <lineage>
        <taxon>Bacteria</taxon>
        <taxon>Pseudomonadati</taxon>
        <taxon>Pseudomonadota</taxon>
        <taxon>Gammaproteobacteria</taxon>
        <taxon>Thiotrichales</taxon>
        <taxon>Thioflexithrix</taxon>
    </lineage>
</organism>
<dbReference type="Proteomes" id="UP000194798">
    <property type="component" value="Unassembled WGS sequence"/>
</dbReference>
<feature type="transmembrane region" description="Helical" evidence="9">
    <location>
        <begin position="129"/>
        <end position="152"/>
    </location>
</feature>
<dbReference type="InterPro" id="IPR007227">
    <property type="entry name" value="Cell_shape_determining_MreD"/>
</dbReference>
<dbReference type="GO" id="GO:0008360">
    <property type="term" value="P:regulation of cell shape"/>
    <property type="evidence" value="ECO:0007669"/>
    <property type="project" value="UniProtKB-UniRule"/>
</dbReference>
<evidence type="ECO:0000256" key="7">
    <source>
        <dbReference type="ARBA" id="ARBA00023136"/>
    </source>
</evidence>
<name>A0A251XD33_9GAMM</name>
<evidence type="ECO:0000256" key="6">
    <source>
        <dbReference type="ARBA" id="ARBA00022989"/>
    </source>
</evidence>
<keyword evidence="7 8" id="KW-0472">Membrane</keyword>
<keyword evidence="4 9" id="KW-0812">Transmembrane</keyword>
<proteinExistence type="inferred from homology"/>
<evidence type="ECO:0000256" key="5">
    <source>
        <dbReference type="ARBA" id="ARBA00022960"/>
    </source>
</evidence>
<keyword evidence="3 8" id="KW-1003">Cell membrane</keyword>
<sequence>MSVEKHQGGWVIVTSFVLALMLSIVPLPVWAVEWRPDWVAMALIYWCIATPQRVSVATGWTVGLVQDVLSNVLLGQHALSLSIVAYFSVQMHRQVRIFPVWQQAMFVALLIVGSRFPELWIRGTLNYPSLGWAFALPAVTSLILWPWLFILLRDLRRYYRVM</sequence>
<dbReference type="PIRSF" id="PIRSF018472">
    <property type="entry name" value="MreD_proteobac"/>
    <property type="match status" value="1"/>
</dbReference>
<evidence type="ECO:0000256" key="1">
    <source>
        <dbReference type="ARBA" id="ARBA00004651"/>
    </source>
</evidence>
<keyword evidence="8" id="KW-0997">Cell inner membrane</keyword>
<evidence type="ECO:0000256" key="4">
    <source>
        <dbReference type="ARBA" id="ARBA00022692"/>
    </source>
</evidence>
<evidence type="ECO:0000256" key="3">
    <source>
        <dbReference type="ARBA" id="ARBA00022475"/>
    </source>
</evidence>
<dbReference type="PANTHER" id="PTHR37484:SF1">
    <property type="entry name" value="ROD SHAPE-DETERMINING PROTEIN MRED"/>
    <property type="match status" value="1"/>
</dbReference>
<dbReference type="OrthoDB" id="6647425at2"/>
<reference evidence="10 11" key="1">
    <citation type="submission" date="2016-12" db="EMBL/GenBank/DDBJ databases">
        <title>Thioflexothrix psekupsii D3 genome sequencing and assembly.</title>
        <authorList>
            <person name="Fomenkov A."/>
            <person name="Vincze T."/>
            <person name="Grabovich M."/>
            <person name="Anton B.P."/>
            <person name="Dubinina G."/>
            <person name="Orlova M."/>
            <person name="Belousova E."/>
            <person name="Roberts R.J."/>
        </authorList>
    </citation>
    <scope>NUCLEOTIDE SEQUENCE [LARGE SCALE GENOMIC DNA]</scope>
    <source>
        <strain evidence="10">D3</strain>
    </source>
</reference>